<keyword evidence="1" id="KW-0472">Membrane</keyword>
<proteinExistence type="predicted"/>
<sequence>MTNLALQSYIDLAQKRSIQALKYAIPLALLLAAIFYLFPSIDLTASAWFYDHQLRIHQLANALSQPETDLSINTGFPLATSRFLIFVYAAVDVLSRAALIISMLLCVFFAIRKNARFLPALIVTLSLIAGPILAVNGGLKEHWGRARPRDVVEFGGTQQFTPAWVISDQCTHNCSFVTGHGAAAFAVTIGFFVSRRKAWLAGGLLFGGLIGLTRMMNGAHFLSDVTFSFFVVFIAAALVAFIVSKVWPVKQGVLNTSANK</sequence>
<dbReference type="SUPFAM" id="SSF48317">
    <property type="entry name" value="Acid phosphatase/Vanadium-dependent haloperoxidase"/>
    <property type="match status" value="1"/>
</dbReference>
<dbReference type="InterPro" id="IPR036938">
    <property type="entry name" value="PAP2/HPO_sf"/>
</dbReference>
<dbReference type="EMBL" id="AP024110">
    <property type="protein sequence ID" value="BCM24728.1"/>
    <property type="molecule type" value="Genomic_DNA"/>
</dbReference>
<dbReference type="InterPro" id="IPR000326">
    <property type="entry name" value="PAP2/HPO"/>
</dbReference>
<feature type="transmembrane region" description="Helical" evidence="1">
    <location>
        <begin position="20"/>
        <end position="38"/>
    </location>
</feature>
<gene>
    <name evidence="3" type="ORF">ZMTM_09870</name>
</gene>
<keyword evidence="4" id="KW-1185">Reference proteome</keyword>
<feature type="transmembrane region" description="Helical" evidence="1">
    <location>
        <begin position="117"/>
        <end position="139"/>
    </location>
</feature>
<dbReference type="SMART" id="SM00014">
    <property type="entry name" value="acidPPc"/>
    <property type="match status" value="1"/>
</dbReference>
<dbReference type="Gene3D" id="1.20.144.10">
    <property type="entry name" value="Phosphatidic acid phosphatase type 2/haloperoxidase"/>
    <property type="match status" value="1"/>
</dbReference>
<feature type="transmembrane region" description="Helical" evidence="1">
    <location>
        <begin position="83"/>
        <end position="111"/>
    </location>
</feature>
<keyword evidence="1" id="KW-1133">Transmembrane helix</keyword>
<organism evidence="3 4">
    <name type="scientific">Methyloradius palustris</name>
    <dbReference type="NCBI Taxonomy" id="2778876"/>
    <lineage>
        <taxon>Bacteria</taxon>
        <taxon>Pseudomonadati</taxon>
        <taxon>Pseudomonadota</taxon>
        <taxon>Betaproteobacteria</taxon>
        <taxon>Nitrosomonadales</taxon>
        <taxon>Methylophilaceae</taxon>
        <taxon>Methyloradius</taxon>
    </lineage>
</organism>
<dbReference type="Proteomes" id="UP000826722">
    <property type="component" value="Chromosome"/>
</dbReference>
<dbReference type="AlphaFoldDB" id="A0A8D5G293"/>
<keyword evidence="1" id="KW-0812">Transmembrane</keyword>
<evidence type="ECO:0000313" key="3">
    <source>
        <dbReference type="EMBL" id="BCM24728.1"/>
    </source>
</evidence>
<evidence type="ECO:0000313" key="4">
    <source>
        <dbReference type="Proteomes" id="UP000826722"/>
    </source>
</evidence>
<dbReference type="CDD" id="cd03396">
    <property type="entry name" value="PAP2_like_6"/>
    <property type="match status" value="1"/>
</dbReference>
<accession>A0A8D5G293</accession>
<protein>
    <submittedName>
        <fullName evidence="3">Phosphoesterase</fullName>
    </submittedName>
</protein>
<name>A0A8D5G293_9PROT</name>
<dbReference type="RefSeq" id="WP_221765226.1">
    <property type="nucleotide sequence ID" value="NZ_AP024110.1"/>
</dbReference>
<evidence type="ECO:0000256" key="1">
    <source>
        <dbReference type="SAM" id="Phobius"/>
    </source>
</evidence>
<reference evidence="3" key="1">
    <citation type="journal article" date="2021" name="Arch. Microbiol.">
        <title>Methyloradius palustris gen. nov., sp. nov., a methanol-oxidizing bacterium isolated from snow.</title>
        <authorList>
            <person name="Miyadera T."/>
            <person name="Kojima H."/>
            <person name="Fukui M."/>
        </authorList>
    </citation>
    <scope>NUCLEOTIDE SEQUENCE</scope>
    <source>
        <strain evidence="3">Zm11</strain>
    </source>
</reference>
<dbReference type="Pfam" id="PF01569">
    <property type="entry name" value="PAP2"/>
    <property type="match status" value="1"/>
</dbReference>
<feature type="domain" description="Phosphatidic acid phosphatase type 2/haloperoxidase" evidence="2">
    <location>
        <begin position="120"/>
        <end position="240"/>
    </location>
</feature>
<evidence type="ECO:0000259" key="2">
    <source>
        <dbReference type="SMART" id="SM00014"/>
    </source>
</evidence>
<feature type="transmembrane region" description="Helical" evidence="1">
    <location>
        <begin position="198"/>
        <end position="215"/>
    </location>
</feature>
<dbReference type="KEGG" id="mpau:ZMTM_09870"/>
<feature type="transmembrane region" description="Helical" evidence="1">
    <location>
        <begin position="227"/>
        <end position="247"/>
    </location>
</feature>